<protein>
    <recommendedName>
        <fullName evidence="4">DUF2147 domain-containing protein</fullName>
    </recommendedName>
</protein>
<evidence type="ECO:0000313" key="2">
    <source>
        <dbReference type="EMBL" id="QFU16250.1"/>
    </source>
</evidence>
<dbReference type="EMBL" id="CP045423">
    <property type="protein sequence ID" value="QFU16250.1"/>
    <property type="molecule type" value="Genomic_DNA"/>
</dbReference>
<keyword evidence="3" id="KW-1185">Reference proteome</keyword>
<keyword evidence="1" id="KW-0732">Signal</keyword>
<evidence type="ECO:0000313" key="3">
    <source>
        <dbReference type="Proteomes" id="UP000325614"/>
    </source>
</evidence>
<reference evidence="2 3" key="1">
    <citation type="submission" date="2019-10" db="EMBL/GenBank/DDBJ databases">
        <title>Isolation, Identification of Microvirga thermotolerans HR1, a novel thermophilic bacterium and Comparative Genomics of the genus Microvirga.</title>
        <authorList>
            <person name="Li J."/>
            <person name="Zhang W."/>
            <person name="Lin M."/>
            <person name="Wang J."/>
        </authorList>
    </citation>
    <scope>NUCLEOTIDE SEQUENCE [LARGE SCALE GENOMIC DNA]</scope>
    <source>
        <strain evidence="2 3">HR1</strain>
    </source>
</reference>
<feature type="signal peptide" evidence="1">
    <location>
        <begin position="1"/>
        <end position="25"/>
    </location>
</feature>
<accession>A0A5P9JXW0</accession>
<dbReference type="AlphaFoldDB" id="A0A5P9JXW0"/>
<proteinExistence type="predicted"/>
<evidence type="ECO:0000256" key="1">
    <source>
        <dbReference type="SAM" id="SignalP"/>
    </source>
</evidence>
<organism evidence="2 3">
    <name type="scientific">Microvirga thermotolerans</name>
    <dbReference type="NCBI Taxonomy" id="2651334"/>
    <lineage>
        <taxon>Bacteria</taxon>
        <taxon>Pseudomonadati</taxon>
        <taxon>Pseudomonadota</taxon>
        <taxon>Alphaproteobacteria</taxon>
        <taxon>Hyphomicrobiales</taxon>
        <taxon>Methylobacteriaceae</taxon>
        <taxon>Microvirga</taxon>
    </lineage>
</organism>
<name>A0A5P9JXW0_9HYPH</name>
<dbReference type="RefSeq" id="WP_152585894.1">
    <property type="nucleotide sequence ID" value="NZ_CP045423.1"/>
</dbReference>
<dbReference type="Proteomes" id="UP000325614">
    <property type="component" value="Chromosome"/>
</dbReference>
<sequence>MPVHVFSKALLGTVLLLLAFGKADAQSPAATWDGTWGRPDAITVTVSGDTVAYYFKGRQNGVYNVRRSPSELSFNFGTGGQMNMKMNPDGTAQYAYSLPTGGTGSGKIWRRR</sequence>
<dbReference type="KEGG" id="mico:GDR74_08450"/>
<gene>
    <name evidence="2" type="ORF">GDR74_08450</name>
</gene>
<evidence type="ECO:0008006" key="4">
    <source>
        <dbReference type="Google" id="ProtNLM"/>
    </source>
</evidence>
<feature type="chain" id="PRO_5024876950" description="DUF2147 domain-containing protein" evidence="1">
    <location>
        <begin position="26"/>
        <end position="112"/>
    </location>
</feature>